<sequence>MMKHKQCLRYGNALMGIGLLVIVTGMVLAVMSQLHSVHLPAVAVDGAVFAIFLGALLWLAGAQLGGREKVCDRYFLLRYSGCNLHPRHKSSPATDVDSVTQ</sequence>
<dbReference type="RefSeq" id="WP_371734556.1">
    <property type="nucleotide sequence ID" value="NZ_BAAAFW010000008.1"/>
</dbReference>
<reference evidence="3" key="1">
    <citation type="journal article" date="2019" name="Int. J. Syst. Evol. Microbiol.">
        <title>The Global Catalogue of Microorganisms (GCM) 10K type strain sequencing project: providing services to taxonomists for standard genome sequencing and annotation.</title>
        <authorList>
            <consortium name="The Broad Institute Genomics Platform"/>
            <consortium name="The Broad Institute Genome Sequencing Center for Infectious Disease"/>
            <person name="Wu L."/>
            <person name="Ma J."/>
        </authorList>
    </citation>
    <scope>NUCLEOTIDE SEQUENCE [LARGE SCALE GENOMIC DNA]</scope>
    <source>
        <strain evidence="3">CGMCC 4.1530</strain>
    </source>
</reference>
<evidence type="ECO:0000313" key="3">
    <source>
        <dbReference type="Proteomes" id="UP001596215"/>
    </source>
</evidence>
<gene>
    <name evidence="2" type="ORF">ACFP73_14655</name>
</gene>
<dbReference type="Proteomes" id="UP001596215">
    <property type="component" value="Unassembled WGS sequence"/>
</dbReference>
<name>A0ABW1VTL8_9GAMM</name>
<organism evidence="2 3">
    <name type="scientific">Tatumella punctata</name>
    <dbReference type="NCBI Taxonomy" id="399969"/>
    <lineage>
        <taxon>Bacteria</taxon>
        <taxon>Pseudomonadati</taxon>
        <taxon>Pseudomonadota</taxon>
        <taxon>Gammaproteobacteria</taxon>
        <taxon>Enterobacterales</taxon>
        <taxon>Erwiniaceae</taxon>
        <taxon>Tatumella</taxon>
    </lineage>
</organism>
<proteinExistence type="predicted"/>
<comment type="caution">
    <text evidence="2">The sequence shown here is derived from an EMBL/GenBank/DDBJ whole genome shotgun (WGS) entry which is preliminary data.</text>
</comment>
<evidence type="ECO:0000313" key="2">
    <source>
        <dbReference type="EMBL" id="MFC6363308.1"/>
    </source>
</evidence>
<protein>
    <submittedName>
        <fullName evidence="2">DUF2583 family protein</fullName>
    </submittedName>
</protein>
<keyword evidence="1" id="KW-0812">Transmembrane</keyword>
<keyword evidence="3" id="KW-1185">Reference proteome</keyword>
<feature type="transmembrane region" description="Helical" evidence="1">
    <location>
        <begin position="37"/>
        <end position="59"/>
    </location>
</feature>
<accession>A0ABW1VTL8</accession>
<evidence type="ECO:0000256" key="1">
    <source>
        <dbReference type="SAM" id="Phobius"/>
    </source>
</evidence>
<dbReference type="InterPro" id="IPR019698">
    <property type="entry name" value="DUF2583"/>
</dbReference>
<dbReference type="EMBL" id="JBHSUC010000025">
    <property type="protein sequence ID" value="MFC6363308.1"/>
    <property type="molecule type" value="Genomic_DNA"/>
</dbReference>
<dbReference type="Pfam" id="PF10762">
    <property type="entry name" value="DUF2583"/>
    <property type="match status" value="1"/>
</dbReference>
<keyword evidence="1" id="KW-0472">Membrane</keyword>
<keyword evidence="1" id="KW-1133">Transmembrane helix</keyword>
<feature type="transmembrane region" description="Helical" evidence="1">
    <location>
        <begin position="12"/>
        <end position="31"/>
    </location>
</feature>